<dbReference type="InterPro" id="IPR050232">
    <property type="entry name" value="FBL13/AtMIF1-like"/>
</dbReference>
<dbReference type="Proteomes" id="UP000824120">
    <property type="component" value="Chromosome 2"/>
</dbReference>
<dbReference type="Pfam" id="PF00646">
    <property type="entry name" value="F-box"/>
    <property type="match status" value="1"/>
</dbReference>
<feature type="domain" description="F-box" evidence="1">
    <location>
        <begin position="26"/>
        <end position="61"/>
    </location>
</feature>
<proteinExistence type="predicted"/>
<organism evidence="2 3">
    <name type="scientific">Solanum commersonii</name>
    <name type="common">Commerson's wild potato</name>
    <name type="synonym">Commerson's nightshade</name>
    <dbReference type="NCBI Taxonomy" id="4109"/>
    <lineage>
        <taxon>Eukaryota</taxon>
        <taxon>Viridiplantae</taxon>
        <taxon>Streptophyta</taxon>
        <taxon>Embryophyta</taxon>
        <taxon>Tracheophyta</taxon>
        <taxon>Spermatophyta</taxon>
        <taxon>Magnoliopsida</taxon>
        <taxon>eudicotyledons</taxon>
        <taxon>Gunneridae</taxon>
        <taxon>Pentapetalae</taxon>
        <taxon>asterids</taxon>
        <taxon>lamiids</taxon>
        <taxon>Solanales</taxon>
        <taxon>Solanaceae</taxon>
        <taxon>Solanoideae</taxon>
        <taxon>Solaneae</taxon>
        <taxon>Solanum</taxon>
    </lineage>
</organism>
<dbReference type="PANTHER" id="PTHR31900">
    <property type="entry name" value="F-BOX/RNI SUPERFAMILY PROTEIN-RELATED"/>
    <property type="match status" value="1"/>
</dbReference>
<dbReference type="AlphaFoldDB" id="A0A9J6A8S6"/>
<comment type="caution">
    <text evidence="2">The sequence shown here is derived from an EMBL/GenBank/DDBJ whole genome shotgun (WGS) entry which is preliminary data.</text>
</comment>
<evidence type="ECO:0000259" key="1">
    <source>
        <dbReference type="Pfam" id="PF00646"/>
    </source>
</evidence>
<dbReference type="PANTHER" id="PTHR31900:SF34">
    <property type="entry name" value="EMB|CAB62440.1-RELATED"/>
    <property type="match status" value="1"/>
</dbReference>
<gene>
    <name evidence="2" type="ORF">H5410_006042</name>
</gene>
<accession>A0A9J6A8S6</accession>
<dbReference type="InterPro" id="IPR036047">
    <property type="entry name" value="F-box-like_dom_sf"/>
</dbReference>
<protein>
    <recommendedName>
        <fullName evidence="1">F-box domain-containing protein</fullName>
    </recommendedName>
</protein>
<dbReference type="Gene3D" id="1.20.1280.50">
    <property type="match status" value="1"/>
</dbReference>
<dbReference type="OrthoDB" id="1289118at2759"/>
<sequence>MGEQDRSPRNCAKKVKIEAETGIDWISVLPDSLIVEILSKIPITEACTATILSKRWQNMWTCIHDLNCYPSKTGWSAKRFISFINNALPLLISSKIKSFTLNFRSNITLSNYSPKLDKWLEIVLKKKVENLDLDLRGCDDFFGYYLDSDLYSLPQELCSSSSLVKLKFKFCKIPEDHECYFEIVAPYVQHFRISGNFEGVGIRLGDLSSLIHADLTYNLYDDRGLDDVIDKSIVKDHLTSVACANELIIPSIWDADLPAVGCLDIVIIAVVVGMDCALLPAHGSSGFLIFLSLVARFPNNPQPTSAFSPSSKMISMLILQKEDVSLPLMECKRLTTNSWISKYTFLGIVRLLSSTPSLENLTIHLKVDCTFLNYWCEDMDELEDNYENIFIIGLLRNLKIFKVILQWSPLIEDDTTTELTELLKCLFEHAKYLEKLVIGAENSDCSEVIQSLLALPRVSNSTVVVSLESVAGVDDEQMEQITSNCHQLESLKPSDFCGFHRLHLTSSKCMRLELIDYRYSPDCIGADCYYFEIVAPFVQHLKISGVFDGVEIILRDLSSLIHADLTYYLNVFL</sequence>
<dbReference type="EMBL" id="JACXVP010000002">
    <property type="protein sequence ID" value="KAG5620824.1"/>
    <property type="molecule type" value="Genomic_DNA"/>
</dbReference>
<dbReference type="InterPro" id="IPR032675">
    <property type="entry name" value="LRR_dom_sf"/>
</dbReference>
<keyword evidence="3" id="KW-1185">Reference proteome</keyword>
<reference evidence="2 3" key="1">
    <citation type="submission" date="2020-09" db="EMBL/GenBank/DDBJ databases">
        <title>De no assembly of potato wild relative species, Solanum commersonii.</title>
        <authorList>
            <person name="Cho K."/>
        </authorList>
    </citation>
    <scope>NUCLEOTIDE SEQUENCE [LARGE SCALE GENOMIC DNA]</scope>
    <source>
        <strain evidence="2">LZ3.2</strain>
        <tissue evidence="2">Leaf</tissue>
    </source>
</reference>
<evidence type="ECO:0000313" key="3">
    <source>
        <dbReference type="Proteomes" id="UP000824120"/>
    </source>
</evidence>
<dbReference type="InterPro" id="IPR001810">
    <property type="entry name" value="F-box_dom"/>
</dbReference>
<evidence type="ECO:0000313" key="2">
    <source>
        <dbReference type="EMBL" id="KAG5620824.1"/>
    </source>
</evidence>
<dbReference type="Gene3D" id="3.80.10.10">
    <property type="entry name" value="Ribonuclease Inhibitor"/>
    <property type="match status" value="1"/>
</dbReference>
<dbReference type="SUPFAM" id="SSF81383">
    <property type="entry name" value="F-box domain"/>
    <property type="match status" value="1"/>
</dbReference>
<name>A0A9J6A8S6_SOLCO</name>